<name>A0A426ZNA6_ENSVE</name>
<sequence length="119" mass="13273">MGAVLAGGRRCRWAPRCRSLPIWAPRYRRLPLRAGSPTSGCPPQRALAIAGHHCRGPGRDRSPLQVAWPWLPSSFLAAFVVKTEQFYIIQSHHTQFKTNLSYENLVSDTTIGKPISHAD</sequence>
<protein>
    <submittedName>
        <fullName evidence="1">Uncharacterized protein</fullName>
    </submittedName>
</protein>
<comment type="caution">
    <text evidence="1">The sequence shown here is derived from an EMBL/GenBank/DDBJ whole genome shotgun (WGS) entry which is preliminary data.</text>
</comment>
<accession>A0A426ZNA6</accession>
<dbReference type="Proteomes" id="UP000287651">
    <property type="component" value="Unassembled WGS sequence"/>
</dbReference>
<gene>
    <name evidence="1" type="ORF">B296_00015820</name>
</gene>
<dbReference type="AlphaFoldDB" id="A0A426ZNA6"/>
<evidence type="ECO:0000313" key="1">
    <source>
        <dbReference type="EMBL" id="RRT65415.1"/>
    </source>
</evidence>
<organism evidence="1 2">
    <name type="scientific">Ensete ventricosum</name>
    <name type="common">Abyssinian banana</name>
    <name type="synonym">Musa ensete</name>
    <dbReference type="NCBI Taxonomy" id="4639"/>
    <lineage>
        <taxon>Eukaryota</taxon>
        <taxon>Viridiplantae</taxon>
        <taxon>Streptophyta</taxon>
        <taxon>Embryophyta</taxon>
        <taxon>Tracheophyta</taxon>
        <taxon>Spermatophyta</taxon>
        <taxon>Magnoliopsida</taxon>
        <taxon>Liliopsida</taxon>
        <taxon>Zingiberales</taxon>
        <taxon>Musaceae</taxon>
        <taxon>Ensete</taxon>
    </lineage>
</organism>
<reference evidence="1 2" key="1">
    <citation type="journal article" date="2014" name="Agronomy (Basel)">
        <title>A Draft Genome Sequence for Ensete ventricosum, the Drought-Tolerant Tree Against Hunger.</title>
        <authorList>
            <person name="Harrison J."/>
            <person name="Moore K.A."/>
            <person name="Paszkiewicz K."/>
            <person name="Jones T."/>
            <person name="Grant M."/>
            <person name="Ambacheew D."/>
            <person name="Muzemil S."/>
            <person name="Studholme D.J."/>
        </authorList>
    </citation>
    <scope>NUCLEOTIDE SEQUENCE [LARGE SCALE GENOMIC DNA]</scope>
</reference>
<dbReference type="EMBL" id="AMZH03005822">
    <property type="protein sequence ID" value="RRT65415.1"/>
    <property type="molecule type" value="Genomic_DNA"/>
</dbReference>
<evidence type="ECO:0000313" key="2">
    <source>
        <dbReference type="Proteomes" id="UP000287651"/>
    </source>
</evidence>
<proteinExistence type="predicted"/>